<keyword evidence="6" id="KW-0812">Transmembrane</keyword>
<evidence type="ECO:0000256" key="6">
    <source>
        <dbReference type="SAM" id="Phobius"/>
    </source>
</evidence>
<keyword evidence="4" id="KW-0325">Glycoprotein</keyword>
<organism evidence="9">
    <name type="scientific">Wollemia nobilis</name>
    <dbReference type="NCBI Taxonomy" id="56998"/>
    <lineage>
        <taxon>Eukaryota</taxon>
        <taxon>Viridiplantae</taxon>
        <taxon>Streptophyta</taxon>
        <taxon>Embryophyta</taxon>
        <taxon>Tracheophyta</taxon>
        <taxon>Spermatophyta</taxon>
        <taxon>Pinopsida</taxon>
        <taxon>Pinidae</taxon>
        <taxon>Conifers II</taxon>
        <taxon>Araucariales</taxon>
        <taxon>Araucariaceae</taxon>
        <taxon>Wollemia</taxon>
    </lineage>
</organism>
<dbReference type="InterPro" id="IPR016140">
    <property type="entry name" value="Bifunc_inhib/LTP/seed_store"/>
</dbReference>
<feature type="chain" id="PRO_5002219713" evidence="7">
    <location>
        <begin position="34"/>
        <end position="163"/>
    </location>
</feature>
<evidence type="ECO:0000313" key="9">
    <source>
        <dbReference type="EMBL" id="JAG88598.1"/>
    </source>
</evidence>
<evidence type="ECO:0000256" key="3">
    <source>
        <dbReference type="ARBA" id="ARBA00023157"/>
    </source>
</evidence>
<feature type="signal peptide" evidence="7">
    <location>
        <begin position="1"/>
        <end position="33"/>
    </location>
</feature>
<protein>
    <submittedName>
        <fullName evidence="9">TSA: Wollemia nobilis Ref_Wollemi_Transcript_6958_802 transcribed RNA sequence</fullName>
    </submittedName>
</protein>
<evidence type="ECO:0000259" key="8">
    <source>
        <dbReference type="Pfam" id="PF14368"/>
    </source>
</evidence>
<keyword evidence="2 7" id="KW-0732">Signal</keyword>
<sequence>MDMGLRRGSPAYLRFSVGMAVAILVVALRVNGADDNSCINAIVPCSAYLNTTTKPPNTCCDPLLKVISTQAECLCNVLNSSIITQLGINVTQALEVPARCGRNVTTDACANGTAATPPVSSAPPPSSGSNSNGSAKNAAIPTASFEILLVMAILLLGVFEFQF</sequence>
<evidence type="ECO:0000256" key="7">
    <source>
        <dbReference type="SAM" id="SignalP"/>
    </source>
</evidence>
<keyword evidence="6" id="KW-0472">Membrane</keyword>
<dbReference type="CDD" id="cd00010">
    <property type="entry name" value="AAI_LTSS"/>
    <property type="match status" value="1"/>
</dbReference>
<keyword evidence="6" id="KW-1133">Transmembrane helix</keyword>
<dbReference type="Gene3D" id="1.10.110.10">
    <property type="entry name" value="Plant lipid-transfer and hydrophobic proteins"/>
    <property type="match status" value="1"/>
</dbReference>
<dbReference type="PANTHER" id="PTHR33044">
    <property type="entry name" value="BIFUNCTIONAL INHIBITOR/LIPID-TRANSFER PROTEIN/SEED STORAGE 2S ALBUMIN SUPERFAMILY PROTEIN-RELATED"/>
    <property type="match status" value="1"/>
</dbReference>
<dbReference type="EMBL" id="GCHU01006914">
    <property type="protein sequence ID" value="JAG88598.1"/>
    <property type="molecule type" value="Transcribed_RNA"/>
</dbReference>
<dbReference type="InterPro" id="IPR043325">
    <property type="entry name" value="LTSS"/>
</dbReference>
<dbReference type="InterPro" id="IPR036312">
    <property type="entry name" value="Bifun_inhib/LTP/seed_sf"/>
</dbReference>
<evidence type="ECO:0000256" key="1">
    <source>
        <dbReference type="ARBA" id="ARBA00009748"/>
    </source>
</evidence>
<comment type="similarity">
    <text evidence="1">Belongs to the plant LTP family.</text>
</comment>
<evidence type="ECO:0000256" key="4">
    <source>
        <dbReference type="ARBA" id="ARBA00023180"/>
    </source>
</evidence>
<dbReference type="AlphaFoldDB" id="A0A0C9S9Q9"/>
<feature type="region of interest" description="Disordered" evidence="5">
    <location>
        <begin position="114"/>
        <end position="133"/>
    </location>
</feature>
<evidence type="ECO:0000256" key="5">
    <source>
        <dbReference type="SAM" id="MobiDB-lite"/>
    </source>
</evidence>
<dbReference type="Pfam" id="PF14368">
    <property type="entry name" value="LTP_2"/>
    <property type="match status" value="1"/>
</dbReference>
<feature type="domain" description="Bifunctional inhibitor/plant lipid transfer protein/seed storage helical" evidence="8">
    <location>
        <begin position="30"/>
        <end position="109"/>
    </location>
</feature>
<dbReference type="SUPFAM" id="SSF47699">
    <property type="entry name" value="Bifunctional inhibitor/lipid-transfer protein/seed storage 2S albumin"/>
    <property type="match status" value="1"/>
</dbReference>
<evidence type="ECO:0000256" key="2">
    <source>
        <dbReference type="ARBA" id="ARBA00022729"/>
    </source>
</evidence>
<feature type="transmembrane region" description="Helical" evidence="6">
    <location>
        <begin position="138"/>
        <end position="159"/>
    </location>
</feature>
<keyword evidence="3" id="KW-1015">Disulfide bond</keyword>
<reference evidence="9" key="1">
    <citation type="submission" date="2015-02" db="EMBL/GenBank/DDBJ databases">
        <title>A transcriptome of Wollemia nobilis - a relic of Gondwana.</title>
        <authorList>
            <person name="Chia J.Y."/>
            <person name="Leong Y.S."/>
            <person name="Abdul Karim S."/>
            <person name="Wan Azmi N."/>
            <person name="Hercus R."/>
            <person name="Croft L."/>
        </authorList>
    </citation>
    <scope>NUCLEOTIDE SEQUENCE</scope>
    <source>
        <strain evidence="9">MaeBrown</strain>
        <tissue evidence="9">Leaf</tissue>
    </source>
</reference>
<proteinExistence type="inferred from homology"/>
<accession>A0A0C9S9Q9</accession>
<name>A0A0C9S9Q9_9CONI</name>